<reference evidence="6 7" key="1">
    <citation type="journal article" date="2016" name="Genome Announc.">
        <title>Complete Genome and Plasmid Sequences for Rhodococcus fascians D188 and Draft Sequences for Rhodococcus Isolates PBTS 1 and PBTS 2.</title>
        <authorList>
            <person name="Stamler R.A."/>
            <person name="Vereecke D."/>
            <person name="Zhang Y."/>
            <person name="Schilkey F."/>
            <person name="Devitt N."/>
            <person name="Randall J.J."/>
        </authorList>
    </citation>
    <scope>NUCLEOTIDE SEQUENCE [LARGE SCALE GENOMIC DNA]</scope>
    <source>
        <strain evidence="6 7">PBTS2</strain>
    </source>
</reference>
<evidence type="ECO:0000259" key="5">
    <source>
        <dbReference type="PROSITE" id="PS51669"/>
    </source>
</evidence>
<keyword evidence="3" id="KW-0408">Iron</keyword>
<dbReference type="EMBL" id="CP015220">
    <property type="protein sequence ID" value="AMY25689.1"/>
    <property type="molecule type" value="Genomic_DNA"/>
</dbReference>
<evidence type="ECO:0000256" key="3">
    <source>
        <dbReference type="ARBA" id="ARBA00023004"/>
    </source>
</evidence>
<dbReference type="KEGG" id="rhs:A3Q41_04414"/>
<dbReference type="Gene3D" id="2.40.40.20">
    <property type="match status" value="1"/>
</dbReference>
<keyword evidence="7" id="KW-1185">Reference proteome</keyword>
<feature type="domain" description="4Fe-4S Mo/W bis-MGD-type" evidence="5">
    <location>
        <begin position="1"/>
        <end position="57"/>
    </location>
</feature>
<dbReference type="PATRIC" id="fig|1653479.3.peg.4470"/>
<organism evidence="6 7">
    <name type="scientific">Rhodococcoides fascians</name>
    <name type="common">Rhodococcus fascians</name>
    <dbReference type="NCBI Taxonomy" id="1828"/>
    <lineage>
        <taxon>Bacteria</taxon>
        <taxon>Bacillati</taxon>
        <taxon>Actinomycetota</taxon>
        <taxon>Actinomycetes</taxon>
        <taxon>Mycobacteriales</taxon>
        <taxon>Nocardiaceae</taxon>
        <taxon>Rhodococcoides</taxon>
    </lineage>
</organism>
<dbReference type="GO" id="GO:0051536">
    <property type="term" value="F:iron-sulfur cluster binding"/>
    <property type="evidence" value="ECO:0007669"/>
    <property type="project" value="UniProtKB-KW"/>
</dbReference>
<dbReference type="PROSITE" id="PS51669">
    <property type="entry name" value="4FE4S_MOW_BIS_MGD"/>
    <property type="match status" value="1"/>
</dbReference>
<proteinExistence type="inferred from homology"/>
<dbReference type="InterPro" id="IPR006656">
    <property type="entry name" value="Mopterin_OxRdtase"/>
</dbReference>
<accession>A0A143QRX3</accession>
<evidence type="ECO:0000313" key="6">
    <source>
        <dbReference type="EMBL" id="AMY25689.1"/>
    </source>
</evidence>
<dbReference type="InterPro" id="IPR009010">
    <property type="entry name" value="Asp_de-COase-like_dom_sf"/>
</dbReference>
<dbReference type="GO" id="GO:0043546">
    <property type="term" value="F:molybdopterin cofactor binding"/>
    <property type="evidence" value="ECO:0007669"/>
    <property type="project" value="InterPro"/>
</dbReference>
<evidence type="ECO:0000256" key="4">
    <source>
        <dbReference type="ARBA" id="ARBA00023014"/>
    </source>
</evidence>
<dbReference type="SUPFAM" id="SSF50692">
    <property type="entry name" value="ADC-like"/>
    <property type="match status" value="1"/>
</dbReference>
<sequence>MSVVYGSCNLCEAICGLEFTVENNAVVSIRGDEKDPLSRGHICPKALSLIDLHADTDRLTTPVKRVGEKWEKIGWAEAYDLVVDGLVSTRKKYGSNAVGLYQGNPNVHSMGAMTHGIPFTSLLRTRNRYSATSLDQLPHQLVDHLLYGHQLLLPIPDIDRTDFFLVLGGNPMASNGSMMTVPDFAKRARALRKRGGRLVVVDPRKTETADIADTHFFVRPGSDALLLLAMIHTIVADGSVRVADYVDGADRLADLVAEFTPTAVAPIVGMSADDIFSLARDFAAAKSAVAYGRMGVSTQQFGTVCQWAIQVLNIITGNLDRPGGAMVTDPAIDLISQGIVGRGHFDKWRSRVRDLPEFAGEYPCSTLVDEITTEGKDQIRAMAVLSGNPVLSMPGGTTLNDAFAGLDFMVSFDFYINETSRHAHVILPPTMSLERDHYDLIFNSFAVHNTAKYMPAVLPKQADAKHDWEIFRDLSLRYKNRMAGSTVDRLKARSTPKSVIGEARLRLSPARTLDILLRSRRKGLSLKKLRANPHGIDLGPLRPGFPQKLKTKDKRIELIQEVVVGELPALVDLMHSSAVPKDDELLLIGRRHLRSNNSWMHNTARLTKGKARHQLLAHPNDLLQRGIEDGSMVSVTSAAGTVDIEVAASEKMMPGVVSMPHGFGHQRPGVQLSVATTVTGPSVNDITDPARVDAVSANAILNGVPVQVRAK</sequence>
<dbReference type="AlphaFoldDB" id="A0A143QRX3"/>
<dbReference type="OrthoDB" id="7376058at2"/>
<dbReference type="EC" id="1.1.99.33" evidence="6"/>
<evidence type="ECO:0000256" key="2">
    <source>
        <dbReference type="ARBA" id="ARBA00022723"/>
    </source>
</evidence>
<dbReference type="GO" id="GO:0016491">
    <property type="term" value="F:oxidoreductase activity"/>
    <property type="evidence" value="ECO:0007669"/>
    <property type="project" value="UniProtKB-KW"/>
</dbReference>
<dbReference type="InterPro" id="IPR006657">
    <property type="entry name" value="MoPterin_dinucl-bd_dom"/>
</dbReference>
<dbReference type="Gene3D" id="2.20.25.90">
    <property type="entry name" value="ADC-like domains"/>
    <property type="match status" value="1"/>
</dbReference>
<gene>
    <name evidence="6" type="primary">fdhF</name>
    <name evidence="6" type="ORF">A3Q41_04414</name>
</gene>
<dbReference type="InterPro" id="IPR050612">
    <property type="entry name" value="Prok_Mopterin_Oxidored"/>
</dbReference>
<dbReference type="Pfam" id="PF01568">
    <property type="entry name" value="Molydop_binding"/>
    <property type="match status" value="1"/>
</dbReference>
<dbReference type="SMART" id="SM00926">
    <property type="entry name" value="Molybdop_Fe4S4"/>
    <property type="match status" value="1"/>
</dbReference>
<dbReference type="PANTHER" id="PTHR43742">
    <property type="entry name" value="TRIMETHYLAMINE-N-OXIDE REDUCTASE"/>
    <property type="match status" value="1"/>
</dbReference>
<protein>
    <submittedName>
        <fullName evidence="6">Formate dehydrogenase H</fullName>
        <ecNumber evidence="6">1.1.99.33</ecNumber>
    </submittedName>
</protein>
<dbReference type="PANTHER" id="PTHR43742:SF6">
    <property type="entry name" value="OXIDOREDUCTASE YYAE-RELATED"/>
    <property type="match status" value="1"/>
</dbReference>
<keyword evidence="4" id="KW-0411">Iron-sulfur</keyword>
<dbReference type="Gene3D" id="3.40.50.740">
    <property type="match status" value="1"/>
</dbReference>
<evidence type="ECO:0000313" key="7">
    <source>
        <dbReference type="Proteomes" id="UP000076038"/>
    </source>
</evidence>
<evidence type="ECO:0000256" key="1">
    <source>
        <dbReference type="ARBA" id="ARBA00010312"/>
    </source>
</evidence>
<reference evidence="7" key="2">
    <citation type="submission" date="2016-04" db="EMBL/GenBank/DDBJ databases">
        <title>Complete Genome and Plasmid Sequences for Rhodococcus fascians D188 and Draft Sequences for Rhodococcus spp. Isolates PBTS 1 and PBTS 2.</title>
        <authorList>
            <person name="Stamer R."/>
            <person name="Vereecke D."/>
            <person name="Zhang Y."/>
            <person name="Schilkey F."/>
            <person name="Devitt N."/>
            <person name="Randall J."/>
        </authorList>
    </citation>
    <scope>NUCLEOTIDE SEQUENCE [LARGE SCALE GENOMIC DNA]</scope>
    <source>
        <strain evidence="7">PBTS2</strain>
    </source>
</reference>
<dbReference type="Pfam" id="PF04879">
    <property type="entry name" value="Molybdop_Fe4S4"/>
    <property type="match status" value="1"/>
</dbReference>
<dbReference type="Proteomes" id="UP000076038">
    <property type="component" value="Chromosome"/>
</dbReference>
<keyword evidence="6" id="KW-0560">Oxidoreductase</keyword>
<dbReference type="RefSeq" id="WP_048318627.1">
    <property type="nucleotide sequence ID" value="NZ_CP015220.1"/>
</dbReference>
<dbReference type="GO" id="GO:0046872">
    <property type="term" value="F:metal ion binding"/>
    <property type="evidence" value="ECO:0007669"/>
    <property type="project" value="UniProtKB-KW"/>
</dbReference>
<dbReference type="Pfam" id="PF00384">
    <property type="entry name" value="Molybdopterin"/>
    <property type="match status" value="1"/>
</dbReference>
<keyword evidence="2" id="KW-0479">Metal-binding</keyword>
<dbReference type="Gene3D" id="3.40.228.10">
    <property type="entry name" value="Dimethylsulfoxide Reductase, domain 2"/>
    <property type="match status" value="1"/>
</dbReference>
<comment type="similarity">
    <text evidence="1">Belongs to the prokaryotic molybdopterin-containing oxidoreductase family.</text>
</comment>
<dbReference type="InterPro" id="IPR006963">
    <property type="entry name" value="Mopterin_OxRdtase_4Fe-4S_dom"/>
</dbReference>
<name>A0A143QRX3_RHOFA</name>
<dbReference type="SUPFAM" id="SSF53706">
    <property type="entry name" value="Formate dehydrogenase/DMSO reductase, domains 1-3"/>
    <property type="match status" value="1"/>
</dbReference>